<dbReference type="AlphaFoldDB" id="A0A088FCF3"/>
<dbReference type="GO" id="GO:0004386">
    <property type="term" value="F:helicase activity"/>
    <property type="evidence" value="ECO:0007669"/>
    <property type="project" value="UniProtKB-KW"/>
</dbReference>
<dbReference type="EMBL" id="KM433674">
    <property type="protein sequence ID" value="AIM41280.1"/>
    <property type="molecule type" value="Genomic_DNA"/>
</dbReference>
<evidence type="ECO:0000313" key="1">
    <source>
        <dbReference type="EMBL" id="AIM41280.1"/>
    </source>
</evidence>
<keyword evidence="1" id="KW-0547">Nucleotide-binding</keyword>
<accession>A0A088FCF3</accession>
<proteinExistence type="predicted"/>
<keyword evidence="1" id="KW-0378">Hydrolase</keyword>
<dbReference type="InterPro" id="IPR027417">
    <property type="entry name" value="P-loop_NTPase"/>
</dbReference>
<name>A0A088FCF3_9BACT</name>
<dbReference type="SUPFAM" id="SSF52540">
    <property type="entry name" value="P-loop containing nucleoside triphosphate hydrolases"/>
    <property type="match status" value="1"/>
</dbReference>
<organism evidence="1">
    <name type="scientific">Candidatus Magnetobacterium casense</name>
    <dbReference type="NCBI Taxonomy" id="1455061"/>
    <lineage>
        <taxon>Bacteria</taxon>
        <taxon>Pseudomonadati</taxon>
        <taxon>Nitrospirota</taxon>
        <taxon>Thermodesulfovibrionia</taxon>
        <taxon>Thermodesulfovibrionales</taxon>
        <taxon>Candidatus Magnetobacteriaceae</taxon>
        <taxon>Candidatus Magnetobacterium</taxon>
    </lineage>
</organism>
<protein>
    <submittedName>
        <fullName evidence="1">Helicase</fullName>
    </submittedName>
</protein>
<keyword evidence="1" id="KW-0067">ATP-binding</keyword>
<dbReference type="Gene3D" id="3.40.50.300">
    <property type="entry name" value="P-loop containing nucleotide triphosphate hydrolases"/>
    <property type="match status" value="1"/>
</dbReference>
<dbReference type="RefSeq" id="WP_052567097.1">
    <property type="nucleotide sequence ID" value="NZ_JMFO01000016.1"/>
</dbReference>
<gene>
    <name evidence="1" type="ORF">Mcas_0685</name>
</gene>
<reference evidence="1" key="1">
    <citation type="journal article" date="2014" name="ISME J.">
        <title>Genomic insights into the uncultured genus 'Candidatus Magnetobacterium' in the phylum Nitrospirae.</title>
        <authorList>
            <person name="Lin W."/>
            <person name="Deng A."/>
            <person name="Wang Z."/>
            <person name="Li Y."/>
            <person name="Wen T."/>
            <person name="Wu L.F."/>
            <person name="Wu M."/>
            <person name="Pan Y."/>
        </authorList>
    </citation>
    <scope>NUCLEOTIDE SEQUENCE</scope>
    <source>
        <strain evidence="1">MYR-1</strain>
    </source>
</reference>
<keyword evidence="1" id="KW-0347">Helicase</keyword>
<sequence length="495" mass="56939">MIETFKGITHKPVSTSGLVKYFKAHPELDGHLYVGYPIFFVGGEKSTIDALWVSQRFGVVVFDVIEGTELYGRTDNFQDELYMKFSTFLSQHGTLNIKRQLAVEIEVITYAPYCDINVSKGTNTARNDNELTDILKELRQWQHGTLYESVVSVIQSVYKLKPPIKRKNIERNDSKGAILKRLETTIANLDQEQEKAVIEAYQGIQRIRGLAGSGKTVVLALKAAYFHAQNPDWKIAVTFHTRSLKGQFTELVERFCLTKTGEVPDWQQLRIINAWGSPNNTGIYYELCKEYGAEYMDFKSAVAFRNSTQSNDKNVFDVVCTKLLTDTNDFNETYDAIFVDEAQDLSESFLNICFKILKEPKRLIYAYDELQRLNEGSTLRNPNQIFDRDANDTILYKCYRNSRPLLVTAHALGFGTYRKEGLVQFFDQPQLWRDVGYTIKEGRLEAGNMVRLYRTSESSPEYLENHSSMDDILSFKTFDNPQQQAEWIVEQIKKI</sequence>